<dbReference type="InterPro" id="IPR014729">
    <property type="entry name" value="Rossmann-like_a/b/a_fold"/>
</dbReference>
<dbReference type="PRINTS" id="PR01438">
    <property type="entry name" value="UNVRSLSTRESS"/>
</dbReference>
<dbReference type="PANTHER" id="PTHR46268:SF6">
    <property type="entry name" value="UNIVERSAL STRESS PROTEIN UP12"/>
    <property type="match status" value="1"/>
</dbReference>
<evidence type="ECO:0000259" key="2">
    <source>
        <dbReference type="Pfam" id="PF00582"/>
    </source>
</evidence>
<comment type="similarity">
    <text evidence="1">Belongs to the universal stress protein A family.</text>
</comment>
<dbReference type="EMBL" id="JACOGK010000019">
    <property type="protein sequence ID" value="MBC3537075.1"/>
    <property type="molecule type" value="Genomic_DNA"/>
</dbReference>
<organism evidence="3 4">
    <name type="scientific">Megasphaera hominis</name>
    <dbReference type="NCBI Taxonomy" id="159836"/>
    <lineage>
        <taxon>Bacteria</taxon>
        <taxon>Bacillati</taxon>
        <taxon>Bacillota</taxon>
        <taxon>Negativicutes</taxon>
        <taxon>Veillonellales</taxon>
        <taxon>Veillonellaceae</taxon>
        <taxon>Megasphaera</taxon>
    </lineage>
</organism>
<evidence type="ECO:0000256" key="1">
    <source>
        <dbReference type="ARBA" id="ARBA00008791"/>
    </source>
</evidence>
<keyword evidence="4" id="KW-1185">Reference proteome</keyword>
<evidence type="ECO:0000313" key="4">
    <source>
        <dbReference type="Proteomes" id="UP000606870"/>
    </source>
</evidence>
<sequence>MNQYQCILVPVDASPASIRAVRQGAMLAQVFQSKLIILQVAPLVSVVARLERQDPEQVSPAGEKRESQLASYYSCYIPSGVEPEYLSLDGTPGPEILRVATDRGCDLIVMGNHGLSRLKEILIGSVCLHVVQHSHCPVLVVK</sequence>
<dbReference type="Proteomes" id="UP000606870">
    <property type="component" value="Unassembled WGS sequence"/>
</dbReference>
<feature type="domain" description="UspA" evidence="2">
    <location>
        <begin position="4"/>
        <end position="142"/>
    </location>
</feature>
<gene>
    <name evidence="3" type="ORF">H8J70_07410</name>
</gene>
<accession>A0ABR6VK13</accession>
<protein>
    <submittedName>
        <fullName evidence="3">Universal stress protein</fullName>
    </submittedName>
</protein>
<comment type="caution">
    <text evidence="3">The sequence shown here is derived from an EMBL/GenBank/DDBJ whole genome shotgun (WGS) entry which is preliminary data.</text>
</comment>
<dbReference type="InterPro" id="IPR006015">
    <property type="entry name" value="Universal_stress_UspA"/>
</dbReference>
<dbReference type="RefSeq" id="WP_186503241.1">
    <property type="nucleotide sequence ID" value="NZ_JACOGK010000019.1"/>
</dbReference>
<evidence type="ECO:0000313" key="3">
    <source>
        <dbReference type="EMBL" id="MBC3537075.1"/>
    </source>
</evidence>
<reference evidence="3 4" key="1">
    <citation type="submission" date="2020-08" db="EMBL/GenBank/DDBJ databases">
        <authorList>
            <person name="Liu C."/>
            <person name="Sun Q."/>
        </authorList>
    </citation>
    <scope>NUCLEOTIDE SEQUENCE [LARGE SCALE GENOMIC DNA]</scope>
    <source>
        <strain evidence="3 4">NSJ-59</strain>
    </source>
</reference>
<dbReference type="Gene3D" id="3.40.50.620">
    <property type="entry name" value="HUPs"/>
    <property type="match status" value="1"/>
</dbReference>
<dbReference type="InterPro" id="IPR006016">
    <property type="entry name" value="UspA"/>
</dbReference>
<dbReference type="CDD" id="cd00293">
    <property type="entry name" value="USP-like"/>
    <property type="match status" value="1"/>
</dbReference>
<dbReference type="SUPFAM" id="SSF52402">
    <property type="entry name" value="Adenine nucleotide alpha hydrolases-like"/>
    <property type="match status" value="1"/>
</dbReference>
<dbReference type="PANTHER" id="PTHR46268">
    <property type="entry name" value="STRESS RESPONSE PROTEIN NHAX"/>
    <property type="match status" value="1"/>
</dbReference>
<name>A0ABR6VK13_9FIRM</name>
<dbReference type="Pfam" id="PF00582">
    <property type="entry name" value="Usp"/>
    <property type="match status" value="1"/>
</dbReference>
<proteinExistence type="inferred from homology"/>